<evidence type="ECO:0000313" key="2">
    <source>
        <dbReference type="Proteomes" id="UP000077868"/>
    </source>
</evidence>
<dbReference type="OrthoDB" id="3789017at2"/>
<protein>
    <submittedName>
        <fullName evidence="1">Uncharacterized protein</fullName>
    </submittedName>
</protein>
<evidence type="ECO:0000313" key="1">
    <source>
        <dbReference type="EMBL" id="ANH39510.1"/>
    </source>
</evidence>
<keyword evidence="2" id="KW-1185">Reference proteome</keyword>
<reference evidence="1 2" key="1">
    <citation type="submission" date="2016-03" db="EMBL/GenBank/DDBJ databases">
        <title>Complete genome sequence of a soil Actinobacterium, Nocardioides dokdonensis FR1436.</title>
        <authorList>
            <person name="Kwon S.-K."/>
            <person name="Kim K."/>
            <person name="Kim J.F."/>
        </authorList>
    </citation>
    <scope>NUCLEOTIDE SEQUENCE [LARGE SCALE GENOMIC DNA]</scope>
    <source>
        <strain evidence="1 2">FR1436</strain>
    </source>
</reference>
<organism evidence="1 2">
    <name type="scientific">Nocardioides dokdonensis FR1436</name>
    <dbReference type="NCBI Taxonomy" id="1300347"/>
    <lineage>
        <taxon>Bacteria</taxon>
        <taxon>Bacillati</taxon>
        <taxon>Actinomycetota</taxon>
        <taxon>Actinomycetes</taxon>
        <taxon>Propionibacteriales</taxon>
        <taxon>Nocardioidaceae</taxon>
        <taxon>Nocardioides</taxon>
    </lineage>
</organism>
<dbReference type="PATRIC" id="fig|1300347.3.peg.3096"/>
<dbReference type="AlphaFoldDB" id="A0A1A9GPC3"/>
<dbReference type="Proteomes" id="UP000077868">
    <property type="component" value="Chromosome"/>
</dbReference>
<gene>
    <name evidence="1" type="ORF">I601_3103</name>
</gene>
<proteinExistence type="predicted"/>
<name>A0A1A9GPC3_9ACTN</name>
<dbReference type="STRING" id="1300347.I601_3103"/>
<sequence length="98" mass="10767">MLLSHAITLAEARSHLAALARRAYNDEASAEYERVLLHLDVIHGDYIPGISDVYDEAADILYGIAERAIEDLVTHGVDALQVELLLDMLDAARAKDIP</sequence>
<dbReference type="EMBL" id="CP015079">
    <property type="protein sequence ID" value="ANH39510.1"/>
    <property type="molecule type" value="Genomic_DNA"/>
</dbReference>
<dbReference type="RefSeq" id="WP_068111548.1">
    <property type="nucleotide sequence ID" value="NZ_CP015079.1"/>
</dbReference>
<dbReference type="KEGG" id="ndk:I601_3103"/>
<accession>A0A1A9GPC3</accession>